<dbReference type="Pfam" id="PF17949">
    <property type="entry name" value="PND"/>
    <property type="match status" value="1"/>
</dbReference>
<feature type="transmembrane region" description="Helical" evidence="5">
    <location>
        <begin position="491"/>
        <end position="509"/>
    </location>
</feature>
<dbReference type="FunFam" id="1.20.1740.10:FF:000056">
    <property type="entry name" value="Y+L amino acid transporter 2"/>
    <property type="match status" value="1"/>
</dbReference>
<feature type="transmembrane region" description="Helical" evidence="5">
    <location>
        <begin position="420"/>
        <end position="438"/>
    </location>
</feature>
<dbReference type="GO" id="GO:0015175">
    <property type="term" value="F:neutral L-amino acid transmembrane transporter activity"/>
    <property type="evidence" value="ECO:0007669"/>
    <property type="project" value="TreeGrafter"/>
</dbReference>
<sequence length="641" mass="70322">MEPKPSAAVVVSAVPPYGHVIINAKWRGSTLVHQFKGNVKMVFEEELGVVDLHLSNKSCVLYVSESDLVAENDYKRKIVRFRNANSNFYGIVLVERTHLSEQYFSALQKFVVLELGLTLLHVTGPGEAAQLITQMVHGESKENPFRRRNTARLLDPVVLNLVQQIPGVGKVKAMALVQRFLSIQKISNVSAEELELVVGQATAQHSRQLVRFSLTSEESLAFCSGRRRMLRMRVPLTVHQCSESGSREEEPSLILELLAEMHGAERQRNPKEKAEAQLSTMKDGKIKCDTIPERVTLKKEIGLLSACTIIIGNIIGSGIFISPKGVLEHSGSVGLALVIWTLGGCIAALGSLCYAELGVTIPKSGGDYSYVTEIFGGLIGFLLLWSAVLIMYPTTLAVIALTFSNYVLQPAFPNCVPPYMATRMLSTVCILFLTWVNCFSVRLATRIQDIFTVGKLLALGLIIAVGMHQIYEGNYKGLTPQIAFEFYKTPSVGQIALAFLQASFAFSGWNFLNYVTEEVVNPRRNLPRAIYISIPLVTFVYTLTNIAYFSSMSPEELLSSNAVAVTFGEKLLGMFSSIIPISVALSTFGGINGYLFTSSRVGHVSGSESVVVFPQVDPIEDITPMEWTDKSAAISKVSGPF</sequence>
<feature type="transmembrane region" description="Helical" evidence="5">
    <location>
        <begin position="530"/>
        <end position="551"/>
    </location>
</feature>
<dbReference type="InterPro" id="IPR010994">
    <property type="entry name" value="RuvA_2-like"/>
</dbReference>
<proteinExistence type="predicted"/>
<dbReference type="Gene3D" id="1.20.1740.10">
    <property type="entry name" value="Amino acid/polyamine transporter I"/>
    <property type="match status" value="1"/>
</dbReference>
<feature type="transmembrane region" description="Helical" evidence="5">
    <location>
        <begin position="333"/>
        <end position="354"/>
    </location>
</feature>
<dbReference type="Proteomes" id="UP000319801">
    <property type="component" value="Unassembled WGS sequence"/>
</dbReference>
<evidence type="ECO:0000256" key="4">
    <source>
        <dbReference type="ARBA" id="ARBA00023136"/>
    </source>
</evidence>
<evidence type="ECO:0000256" key="3">
    <source>
        <dbReference type="ARBA" id="ARBA00022989"/>
    </source>
</evidence>
<keyword evidence="3 5" id="KW-1133">Transmembrane helix</keyword>
<feature type="domain" description="Fanconi anemia core complex-associated protein 24 pseudonuclease" evidence="6">
    <location>
        <begin position="16"/>
        <end position="137"/>
    </location>
</feature>
<dbReference type="InterPro" id="IPR040646">
    <property type="entry name" value="PND"/>
</dbReference>
<keyword evidence="4 5" id="KW-0472">Membrane</keyword>
<keyword evidence="8" id="KW-1185">Reference proteome</keyword>
<dbReference type="GO" id="GO:0016020">
    <property type="term" value="C:membrane"/>
    <property type="evidence" value="ECO:0007669"/>
    <property type="project" value="UniProtKB-SubCell"/>
</dbReference>
<dbReference type="Gene3D" id="1.10.150.20">
    <property type="entry name" value="5' to 3' exonuclease, C-terminal subdomain"/>
    <property type="match status" value="1"/>
</dbReference>
<dbReference type="PANTHER" id="PTHR11785">
    <property type="entry name" value="AMINO ACID TRANSPORTER"/>
    <property type="match status" value="1"/>
</dbReference>
<dbReference type="CDD" id="cd20076">
    <property type="entry name" value="XPF_nuclease_FAAP24"/>
    <property type="match status" value="1"/>
</dbReference>
<evidence type="ECO:0000256" key="5">
    <source>
        <dbReference type="SAM" id="Phobius"/>
    </source>
</evidence>
<dbReference type="Pfam" id="PF13520">
    <property type="entry name" value="AA_permease_2"/>
    <property type="match status" value="1"/>
</dbReference>
<reference evidence="7 8" key="1">
    <citation type="journal article" date="2019" name="Genome Biol. Evol.">
        <title>Whole-Genome Sequencing of the Giant Devil Catfish, Bagarius yarrelli.</title>
        <authorList>
            <person name="Jiang W."/>
            <person name="Lv Y."/>
            <person name="Cheng L."/>
            <person name="Yang K."/>
            <person name="Chao B."/>
            <person name="Wang X."/>
            <person name="Li Y."/>
            <person name="Pan X."/>
            <person name="You X."/>
            <person name="Zhang Y."/>
            <person name="Yang J."/>
            <person name="Li J."/>
            <person name="Zhang X."/>
            <person name="Liu S."/>
            <person name="Sun C."/>
            <person name="Yang J."/>
            <person name="Shi Q."/>
        </authorList>
    </citation>
    <scope>NUCLEOTIDE SEQUENCE [LARGE SCALE GENOMIC DNA]</scope>
    <source>
        <strain evidence="7">JWS20170419001</strain>
        <tissue evidence="7">Muscle</tissue>
    </source>
</reference>
<dbReference type="Gene3D" id="3.40.50.10130">
    <property type="match status" value="1"/>
</dbReference>
<comment type="caution">
    <text evidence="7">The sequence shown here is derived from an EMBL/GenBank/DDBJ whole genome shotgun (WGS) entry which is preliminary data.</text>
</comment>
<gene>
    <name evidence="7" type="ORF">Baya_0257</name>
</gene>
<evidence type="ECO:0000256" key="1">
    <source>
        <dbReference type="ARBA" id="ARBA00004141"/>
    </source>
</evidence>
<dbReference type="GO" id="GO:0015179">
    <property type="term" value="F:L-amino acid transmembrane transporter activity"/>
    <property type="evidence" value="ECO:0007669"/>
    <property type="project" value="TreeGrafter"/>
</dbReference>
<dbReference type="InterPro" id="IPR002293">
    <property type="entry name" value="AA/rel_permease1"/>
</dbReference>
<evidence type="ECO:0000259" key="6">
    <source>
        <dbReference type="Pfam" id="PF17949"/>
    </source>
</evidence>
<protein>
    <submittedName>
        <fullName evidence="7">Asc-type amino acid transporter 1</fullName>
    </submittedName>
</protein>
<name>A0A556THQ5_BAGYA</name>
<feature type="transmembrane region" description="Helical" evidence="5">
    <location>
        <begin position="301"/>
        <end position="321"/>
    </location>
</feature>
<dbReference type="SUPFAM" id="SSF47781">
    <property type="entry name" value="RuvA domain 2-like"/>
    <property type="match status" value="1"/>
</dbReference>
<dbReference type="AlphaFoldDB" id="A0A556THQ5"/>
<dbReference type="PANTHER" id="PTHR11785:SF73">
    <property type="entry name" value="ASC-TYPE AMINO ACID TRANSPORTER 1"/>
    <property type="match status" value="1"/>
</dbReference>
<dbReference type="EMBL" id="VCAZ01000001">
    <property type="protein sequence ID" value="TSK13383.1"/>
    <property type="molecule type" value="Genomic_DNA"/>
</dbReference>
<organism evidence="7 8">
    <name type="scientific">Bagarius yarrelli</name>
    <name type="common">Goonch</name>
    <name type="synonym">Bagrus yarrelli</name>
    <dbReference type="NCBI Taxonomy" id="175774"/>
    <lineage>
        <taxon>Eukaryota</taxon>
        <taxon>Metazoa</taxon>
        <taxon>Chordata</taxon>
        <taxon>Craniata</taxon>
        <taxon>Vertebrata</taxon>
        <taxon>Euteleostomi</taxon>
        <taxon>Actinopterygii</taxon>
        <taxon>Neopterygii</taxon>
        <taxon>Teleostei</taxon>
        <taxon>Ostariophysi</taxon>
        <taxon>Siluriformes</taxon>
        <taxon>Sisoridae</taxon>
        <taxon>Sisorinae</taxon>
        <taxon>Bagarius</taxon>
    </lineage>
</organism>
<evidence type="ECO:0000256" key="2">
    <source>
        <dbReference type="ARBA" id="ARBA00022692"/>
    </source>
</evidence>
<feature type="transmembrane region" description="Helical" evidence="5">
    <location>
        <begin position="571"/>
        <end position="595"/>
    </location>
</feature>
<dbReference type="GO" id="GO:0042941">
    <property type="term" value="P:D-alanine transmembrane transport"/>
    <property type="evidence" value="ECO:0007669"/>
    <property type="project" value="TreeGrafter"/>
</dbReference>
<comment type="subcellular location">
    <subcellularLocation>
        <location evidence="1">Membrane</location>
        <topology evidence="1">Multi-pass membrane protein</topology>
    </subcellularLocation>
</comment>
<dbReference type="InterPro" id="IPR050598">
    <property type="entry name" value="AminoAcid_Transporter"/>
</dbReference>
<evidence type="ECO:0000313" key="8">
    <source>
        <dbReference type="Proteomes" id="UP000319801"/>
    </source>
</evidence>
<feature type="transmembrane region" description="Helical" evidence="5">
    <location>
        <begin position="450"/>
        <end position="471"/>
    </location>
</feature>
<evidence type="ECO:0000313" key="7">
    <source>
        <dbReference type="EMBL" id="TSK13383.1"/>
    </source>
</evidence>
<accession>A0A556THQ5</accession>
<dbReference type="OrthoDB" id="3257095at2759"/>
<dbReference type="GO" id="GO:0042942">
    <property type="term" value="P:D-serine transmembrane transport"/>
    <property type="evidence" value="ECO:0007669"/>
    <property type="project" value="TreeGrafter"/>
</dbReference>
<feature type="transmembrane region" description="Helical" evidence="5">
    <location>
        <begin position="375"/>
        <end position="400"/>
    </location>
</feature>
<keyword evidence="2 5" id="KW-0812">Transmembrane</keyword>